<dbReference type="EMBL" id="KQ235166">
    <property type="protein sequence ID" value="KMZ89613.1"/>
    <property type="molecule type" value="Genomic_DNA"/>
</dbReference>
<dbReference type="AlphaFoldDB" id="A0A0J9VQI8"/>
<gene>
    <name evidence="2" type="ORF">PVMG_06070</name>
</gene>
<dbReference type="Pfam" id="PF12420">
    <property type="entry name" value="DUF3671"/>
    <property type="match status" value="1"/>
</dbReference>
<evidence type="ECO:0000313" key="3">
    <source>
        <dbReference type="Proteomes" id="UP000053776"/>
    </source>
</evidence>
<dbReference type="OrthoDB" id="388752at2759"/>
<keyword evidence="1" id="KW-1133">Transmembrane helix</keyword>
<feature type="transmembrane region" description="Helical" evidence="1">
    <location>
        <begin position="144"/>
        <end position="166"/>
    </location>
</feature>
<evidence type="ECO:0000256" key="1">
    <source>
        <dbReference type="SAM" id="Phobius"/>
    </source>
</evidence>
<evidence type="ECO:0008006" key="4">
    <source>
        <dbReference type="Google" id="ProtNLM"/>
    </source>
</evidence>
<organism evidence="2 3">
    <name type="scientific">Plasmodium vivax Mauritania I</name>
    <dbReference type="NCBI Taxonomy" id="1035515"/>
    <lineage>
        <taxon>Eukaryota</taxon>
        <taxon>Sar</taxon>
        <taxon>Alveolata</taxon>
        <taxon>Apicomplexa</taxon>
        <taxon>Aconoidasida</taxon>
        <taxon>Haemosporida</taxon>
        <taxon>Plasmodiidae</taxon>
        <taxon>Plasmodium</taxon>
        <taxon>Plasmodium (Plasmodium)</taxon>
    </lineage>
</organism>
<name>A0A0J9VQI8_PLAVI</name>
<sequence>MLTKKKLDCGGDQKLICTDIKRTTHTKLKQGTSNNLEAYKKELKRDYSKKNRLKKLDYYFEEKIFNGIEKFDKVADNMNCRKRNFFKIIFRKYFLCLIFFCCFVGLGIIIPTLNNINSGITNDENNKKYSILAYIASKLGTECIWLYHVLFFTLNLVIILVIIYTIKKIIKYDVIKAGKSKMKSKEYIRFMKVGYRNK</sequence>
<dbReference type="Proteomes" id="UP000053776">
    <property type="component" value="Unassembled WGS sequence"/>
</dbReference>
<accession>A0A0J9VQI8</accession>
<feature type="transmembrane region" description="Helical" evidence="1">
    <location>
        <begin position="93"/>
        <end position="113"/>
    </location>
</feature>
<protein>
    <recommendedName>
        <fullName evidence="4">Variable surface protein Vir35</fullName>
    </recommendedName>
</protein>
<reference evidence="2 3" key="1">
    <citation type="submission" date="2011-08" db="EMBL/GenBank/DDBJ databases">
        <title>The Genome Sequence of Plasmodium vivax Mauritania I.</title>
        <authorList>
            <consortium name="The Broad Institute Genome Sequencing Platform"/>
            <consortium name="The Broad Institute Genome Sequencing Center for Infectious Disease"/>
            <person name="Neafsey D."/>
            <person name="Carlton J."/>
            <person name="Barnwell J."/>
            <person name="Collins W."/>
            <person name="Escalante A."/>
            <person name="Mullikin J."/>
            <person name="Saul A."/>
            <person name="Guigo R."/>
            <person name="Camara F."/>
            <person name="Young S.K."/>
            <person name="Zeng Q."/>
            <person name="Gargeya S."/>
            <person name="Fitzgerald M."/>
            <person name="Haas B."/>
            <person name="Abouelleil A."/>
            <person name="Alvarado L."/>
            <person name="Arachchi H.M."/>
            <person name="Berlin A."/>
            <person name="Brown A."/>
            <person name="Chapman S.B."/>
            <person name="Chen Z."/>
            <person name="Dunbar C."/>
            <person name="Freedman E."/>
            <person name="Gearin G."/>
            <person name="Gellesch M."/>
            <person name="Goldberg J."/>
            <person name="Griggs A."/>
            <person name="Gujja S."/>
            <person name="Heiman D."/>
            <person name="Howarth C."/>
            <person name="Larson L."/>
            <person name="Lui A."/>
            <person name="MacDonald P.J.P."/>
            <person name="Montmayeur A."/>
            <person name="Murphy C."/>
            <person name="Neiman D."/>
            <person name="Pearson M."/>
            <person name="Priest M."/>
            <person name="Roberts A."/>
            <person name="Saif S."/>
            <person name="Shea T."/>
            <person name="Shenoy N."/>
            <person name="Sisk P."/>
            <person name="Stolte C."/>
            <person name="Sykes S."/>
            <person name="Wortman J."/>
            <person name="Nusbaum C."/>
            <person name="Birren B."/>
        </authorList>
    </citation>
    <scope>NUCLEOTIDE SEQUENCE [LARGE SCALE GENOMIC DNA]</scope>
    <source>
        <strain evidence="2 3">Mauritania I</strain>
    </source>
</reference>
<keyword evidence="1" id="KW-0812">Transmembrane</keyword>
<keyword evidence="1" id="KW-0472">Membrane</keyword>
<dbReference type="InterPro" id="IPR022139">
    <property type="entry name" value="Fam-L/Fam-M-like_plasmodium"/>
</dbReference>
<evidence type="ECO:0000313" key="2">
    <source>
        <dbReference type="EMBL" id="KMZ89613.1"/>
    </source>
</evidence>
<proteinExistence type="predicted"/>